<name>A0AAN9MX23_CANGL</name>
<keyword evidence="2" id="KW-0809">Transit peptide</keyword>
<evidence type="ECO:0000256" key="4">
    <source>
        <dbReference type="ARBA" id="ARBA00023157"/>
    </source>
</evidence>
<dbReference type="PANTHER" id="PTHR45663:SF21">
    <property type="entry name" value="THIOREDOXIN M3, CHLOROPLASTIC"/>
    <property type="match status" value="1"/>
</dbReference>
<dbReference type="InterPro" id="IPR036249">
    <property type="entry name" value="Thioredoxin-like_sf"/>
</dbReference>
<dbReference type="Proteomes" id="UP001367508">
    <property type="component" value="Unassembled WGS sequence"/>
</dbReference>
<dbReference type="PROSITE" id="PS00194">
    <property type="entry name" value="THIOREDOXIN_1"/>
    <property type="match status" value="1"/>
</dbReference>
<keyword evidence="3" id="KW-0249">Electron transport</keyword>
<evidence type="ECO:0000313" key="8">
    <source>
        <dbReference type="Proteomes" id="UP001367508"/>
    </source>
</evidence>
<evidence type="ECO:0000256" key="5">
    <source>
        <dbReference type="ARBA" id="ARBA00023284"/>
    </source>
</evidence>
<reference evidence="7 8" key="1">
    <citation type="submission" date="2024-01" db="EMBL/GenBank/DDBJ databases">
        <title>The genomes of 5 underutilized Papilionoideae crops provide insights into root nodulation and disease resistanc.</title>
        <authorList>
            <person name="Jiang F."/>
        </authorList>
    </citation>
    <scope>NUCLEOTIDE SEQUENCE [LARGE SCALE GENOMIC DNA]</scope>
    <source>
        <strain evidence="7">LVBAO_FW01</strain>
        <tissue evidence="7">Leaves</tissue>
    </source>
</reference>
<comment type="caution">
    <text evidence="7">The sequence shown here is derived from an EMBL/GenBank/DDBJ whole genome shotgun (WGS) entry which is preliminary data.</text>
</comment>
<dbReference type="SUPFAM" id="SSF52833">
    <property type="entry name" value="Thioredoxin-like"/>
    <property type="match status" value="1"/>
</dbReference>
<dbReference type="PRINTS" id="PR00421">
    <property type="entry name" value="THIOREDOXIN"/>
</dbReference>
<sequence length="269" mass="30201">MYSFYAAVLTNVLPRMLEDNRPDIGDGVLRFDPGTKLALIWDELKTLGNSIYAVCPHCLCLSSLTCHSPSLFLSLSLSHTHTHTHTYSLSLSLTHTHTHIHSSMASFSLTSSSSLNKPIFSSSHSHLHPLPSFPFHLRIPHKPLHLQHPLLFPKIRSSSHQTRATPVTKDLWENSVLKSETPVLVEFYASWCGPCRMVHRIIDEIGTEYAGKLKCFILNTDTDLQIAEDYEIKAVPVVLLFKNGQKCDSVIGTMPKEFYVAAIERVLKS</sequence>
<dbReference type="EMBL" id="JAYMYQ010000001">
    <property type="protein sequence ID" value="KAK7362624.1"/>
    <property type="molecule type" value="Genomic_DNA"/>
</dbReference>
<dbReference type="GO" id="GO:0005737">
    <property type="term" value="C:cytoplasm"/>
    <property type="evidence" value="ECO:0007669"/>
    <property type="project" value="TreeGrafter"/>
</dbReference>
<dbReference type="PROSITE" id="PS51352">
    <property type="entry name" value="THIOREDOXIN_2"/>
    <property type="match status" value="1"/>
</dbReference>
<keyword evidence="8" id="KW-1185">Reference proteome</keyword>
<organism evidence="7 8">
    <name type="scientific">Canavalia gladiata</name>
    <name type="common">Sword bean</name>
    <name type="synonym">Dolichos gladiatus</name>
    <dbReference type="NCBI Taxonomy" id="3824"/>
    <lineage>
        <taxon>Eukaryota</taxon>
        <taxon>Viridiplantae</taxon>
        <taxon>Streptophyta</taxon>
        <taxon>Embryophyta</taxon>
        <taxon>Tracheophyta</taxon>
        <taxon>Spermatophyta</taxon>
        <taxon>Magnoliopsida</taxon>
        <taxon>eudicotyledons</taxon>
        <taxon>Gunneridae</taxon>
        <taxon>Pentapetalae</taxon>
        <taxon>rosids</taxon>
        <taxon>fabids</taxon>
        <taxon>Fabales</taxon>
        <taxon>Fabaceae</taxon>
        <taxon>Papilionoideae</taxon>
        <taxon>50 kb inversion clade</taxon>
        <taxon>NPAAA clade</taxon>
        <taxon>indigoferoid/millettioid clade</taxon>
        <taxon>Phaseoleae</taxon>
        <taxon>Canavalia</taxon>
    </lineage>
</organism>
<keyword evidence="4" id="KW-1015">Disulfide bond</keyword>
<accession>A0AAN9MX23</accession>
<evidence type="ECO:0000259" key="6">
    <source>
        <dbReference type="PROSITE" id="PS51352"/>
    </source>
</evidence>
<dbReference type="GO" id="GO:0015035">
    <property type="term" value="F:protein-disulfide reductase activity"/>
    <property type="evidence" value="ECO:0007669"/>
    <property type="project" value="TreeGrafter"/>
</dbReference>
<evidence type="ECO:0000256" key="1">
    <source>
        <dbReference type="ARBA" id="ARBA00022448"/>
    </source>
</evidence>
<dbReference type="AlphaFoldDB" id="A0AAN9MX23"/>
<dbReference type="CDD" id="cd02947">
    <property type="entry name" value="TRX_family"/>
    <property type="match status" value="1"/>
</dbReference>
<evidence type="ECO:0000256" key="2">
    <source>
        <dbReference type="ARBA" id="ARBA00022946"/>
    </source>
</evidence>
<feature type="domain" description="Thioredoxin" evidence="6">
    <location>
        <begin position="146"/>
        <end position="269"/>
    </location>
</feature>
<protein>
    <recommendedName>
        <fullName evidence="6">Thioredoxin domain-containing protein</fullName>
    </recommendedName>
</protein>
<dbReference type="InterPro" id="IPR013766">
    <property type="entry name" value="Thioredoxin_domain"/>
</dbReference>
<keyword evidence="5" id="KW-0676">Redox-active center</keyword>
<dbReference type="InterPro" id="IPR017937">
    <property type="entry name" value="Thioredoxin_CS"/>
</dbReference>
<keyword evidence="1" id="KW-0813">Transport</keyword>
<dbReference type="FunFam" id="3.40.30.10:FF:000001">
    <property type="entry name" value="Thioredoxin"/>
    <property type="match status" value="1"/>
</dbReference>
<dbReference type="PANTHER" id="PTHR45663">
    <property type="entry name" value="GEO12009P1"/>
    <property type="match status" value="1"/>
</dbReference>
<evidence type="ECO:0000256" key="3">
    <source>
        <dbReference type="ARBA" id="ARBA00022982"/>
    </source>
</evidence>
<dbReference type="Gene3D" id="3.40.30.10">
    <property type="entry name" value="Glutaredoxin"/>
    <property type="match status" value="1"/>
</dbReference>
<gene>
    <name evidence="7" type="ORF">VNO77_04742</name>
</gene>
<evidence type="ECO:0000313" key="7">
    <source>
        <dbReference type="EMBL" id="KAK7362624.1"/>
    </source>
</evidence>
<proteinExistence type="predicted"/>
<dbReference type="Pfam" id="PF00085">
    <property type="entry name" value="Thioredoxin"/>
    <property type="match status" value="1"/>
</dbReference>